<evidence type="ECO:0000256" key="2">
    <source>
        <dbReference type="SAM" id="Phobius"/>
    </source>
</evidence>
<keyword evidence="2" id="KW-0812">Transmembrane</keyword>
<evidence type="ECO:0000313" key="4">
    <source>
        <dbReference type="Proteomes" id="UP000324574"/>
    </source>
</evidence>
<proteinExistence type="predicted"/>
<keyword evidence="2" id="KW-0472">Membrane</keyword>
<protein>
    <submittedName>
        <fullName evidence="3">Uncharacterized protein</fullName>
    </submittedName>
</protein>
<dbReference type="AlphaFoldDB" id="A0A5C8F4J8"/>
<dbReference type="EMBL" id="SAYG01000009">
    <property type="protein sequence ID" value="TXJ44304.1"/>
    <property type="molecule type" value="Genomic_DNA"/>
</dbReference>
<comment type="caution">
    <text evidence="3">The sequence shown here is derived from an EMBL/GenBank/DDBJ whole genome shotgun (WGS) entry which is preliminary data.</text>
</comment>
<organism evidence="3 4">
    <name type="scientific">Brachyspira aalborgi</name>
    <dbReference type="NCBI Taxonomy" id="29522"/>
    <lineage>
        <taxon>Bacteria</taxon>
        <taxon>Pseudomonadati</taxon>
        <taxon>Spirochaetota</taxon>
        <taxon>Spirochaetia</taxon>
        <taxon>Brachyspirales</taxon>
        <taxon>Brachyspiraceae</taxon>
        <taxon>Brachyspira</taxon>
    </lineage>
</organism>
<accession>A0A5C8F4J8</accession>
<gene>
    <name evidence="3" type="ORF">EPJ70_08720</name>
</gene>
<sequence length="251" mass="29718">MTNQIITNFITNHIENYIELTNIGLNSETLSNLTCSKSLECANKFVCLNLDTISNLLCNSWLDIFLKITSTIIPMLALAYTIYINYKLNKINRVIPFINSDFDRYINDLRLIYTELNIHYRKYTSNSDSDILFNKIKCDRVAIHQKIKMILISLEKIKQNANKSYNIYYKNMETVENCLEKINNCRNAYEYRDYFLDYLKYIINYCATIPISIYYEASGNKIEKESIDSIYKEIEKIQNELNEKIQSFYKN</sequence>
<name>A0A5C8F4J8_9SPIR</name>
<evidence type="ECO:0000313" key="3">
    <source>
        <dbReference type="EMBL" id="TXJ44304.1"/>
    </source>
</evidence>
<reference evidence="3 4" key="1">
    <citation type="journal article" date="1992" name="Lakartidningen">
        <title>[Penicillin V and not amoxicillin is the first choice preparation in acute otitis].</title>
        <authorList>
            <person name="Kamme C."/>
            <person name="Lundgren K."/>
            <person name="Prellner K."/>
        </authorList>
    </citation>
    <scope>NUCLEOTIDE SEQUENCE [LARGE SCALE GENOMIC DNA]</scope>
    <source>
        <strain evidence="3 4">PC3714II</strain>
    </source>
</reference>
<feature type="coiled-coil region" evidence="1">
    <location>
        <begin position="220"/>
        <end position="247"/>
    </location>
</feature>
<feature type="transmembrane region" description="Helical" evidence="2">
    <location>
        <begin position="64"/>
        <end position="83"/>
    </location>
</feature>
<keyword evidence="1" id="KW-0175">Coiled coil</keyword>
<dbReference type="Proteomes" id="UP000324574">
    <property type="component" value="Unassembled WGS sequence"/>
</dbReference>
<dbReference type="RefSeq" id="WP_147527003.1">
    <property type="nucleotide sequence ID" value="NZ_SAYG01000009.1"/>
</dbReference>
<evidence type="ECO:0000256" key="1">
    <source>
        <dbReference type="SAM" id="Coils"/>
    </source>
</evidence>
<keyword evidence="2" id="KW-1133">Transmembrane helix</keyword>